<organism evidence="1 2">
    <name type="scientific">Methylocaldum szegediense</name>
    <dbReference type="NCBI Taxonomy" id="73780"/>
    <lineage>
        <taxon>Bacteria</taxon>
        <taxon>Pseudomonadati</taxon>
        <taxon>Pseudomonadota</taxon>
        <taxon>Gammaproteobacteria</taxon>
        <taxon>Methylococcales</taxon>
        <taxon>Methylococcaceae</taxon>
        <taxon>Methylocaldum</taxon>
    </lineage>
</organism>
<dbReference type="EMBL" id="OX458333">
    <property type="protein sequence ID" value="CAI8970822.1"/>
    <property type="molecule type" value="Genomic_DNA"/>
</dbReference>
<reference evidence="1 2" key="1">
    <citation type="submission" date="2023-03" db="EMBL/GenBank/DDBJ databases">
        <authorList>
            <person name="Pearce D."/>
        </authorList>
    </citation>
    <scope>NUCLEOTIDE SEQUENCE [LARGE SCALE GENOMIC DNA]</scope>
    <source>
        <strain evidence="1">Msz</strain>
    </source>
</reference>
<accession>A0ABM9I982</accession>
<dbReference type="Proteomes" id="UP001162030">
    <property type="component" value="Chromosome"/>
</dbReference>
<evidence type="ECO:0000313" key="2">
    <source>
        <dbReference type="Proteomes" id="UP001162030"/>
    </source>
</evidence>
<proteinExistence type="predicted"/>
<gene>
    <name evidence="1" type="ORF">MSZNOR_4881</name>
</gene>
<name>A0ABM9I982_9GAMM</name>
<evidence type="ECO:0000313" key="1">
    <source>
        <dbReference type="EMBL" id="CAI8970822.1"/>
    </source>
</evidence>
<sequence>MKVRIRTHEGPFEAQLDYSHGPEPVVAANGKLYDQVNFWGGSVIVEDATAEELEALKKAGYFPKKKPDPRDERIDQYRKLIDQSYWKVNKIKALAWASCQLLVSNSDLSIDDEELQTRVSDILEVIHDLSEGVIDSLGSEVSA</sequence>
<keyword evidence="2" id="KW-1185">Reference proteome</keyword>
<protein>
    <submittedName>
        <fullName evidence="1">Uncharacterized protein</fullName>
    </submittedName>
</protein>
<dbReference type="RefSeq" id="WP_026610107.1">
    <property type="nucleotide sequence ID" value="NZ_OX458333.1"/>
</dbReference>